<keyword evidence="1" id="KW-0812">Transmembrane</keyword>
<evidence type="ECO:0008006" key="4">
    <source>
        <dbReference type="Google" id="ProtNLM"/>
    </source>
</evidence>
<name>A0ABX1SEN8_9PSEU</name>
<keyword evidence="1" id="KW-1133">Transmembrane helix</keyword>
<dbReference type="RefSeq" id="WP_169382857.1">
    <property type="nucleotide sequence ID" value="NZ_JAAXLA010000035.1"/>
</dbReference>
<reference evidence="2 3" key="1">
    <citation type="submission" date="2020-04" db="EMBL/GenBank/DDBJ databases">
        <authorList>
            <person name="Klaysubun C."/>
            <person name="Duangmal K."/>
            <person name="Lipun K."/>
        </authorList>
    </citation>
    <scope>NUCLEOTIDE SEQUENCE [LARGE SCALE GENOMIC DNA]</scope>
    <source>
        <strain evidence="2 3">K10HN5</strain>
    </source>
</reference>
<comment type="caution">
    <text evidence="2">The sequence shown here is derived from an EMBL/GenBank/DDBJ whole genome shotgun (WGS) entry which is preliminary data.</text>
</comment>
<keyword evidence="3" id="KW-1185">Reference proteome</keyword>
<gene>
    <name evidence="2" type="ORF">HF526_18950</name>
</gene>
<feature type="transmembrane region" description="Helical" evidence="1">
    <location>
        <begin position="97"/>
        <end position="120"/>
    </location>
</feature>
<organism evidence="2 3">
    <name type="scientific">Pseudonocardia acidicola</name>
    <dbReference type="NCBI Taxonomy" id="2724939"/>
    <lineage>
        <taxon>Bacteria</taxon>
        <taxon>Bacillati</taxon>
        <taxon>Actinomycetota</taxon>
        <taxon>Actinomycetes</taxon>
        <taxon>Pseudonocardiales</taxon>
        <taxon>Pseudonocardiaceae</taxon>
        <taxon>Pseudonocardia</taxon>
    </lineage>
</organism>
<evidence type="ECO:0000256" key="1">
    <source>
        <dbReference type="SAM" id="Phobius"/>
    </source>
</evidence>
<dbReference type="EMBL" id="JAAXLA010000035">
    <property type="protein sequence ID" value="NMH99374.1"/>
    <property type="molecule type" value="Genomic_DNA"/>
</dbReference>
<accession>A0ABX1SEN8</accession>
<dbReference type="Proteomes" id="UP000820669">
    <property type="component" value="Unassembled WGS sequence"/>
</dbReference>
<proteinExistence type="predicted"/>
<sequence>MNPVAAHLMRTGAACLLAVSGVIHAQLYLQGYRTIPGVGPAFLLQASAAPAVAVLLLFTSAAVLRLAAAALAAGALAGFVLSRTVGVFGFVEHGPQPAPYALISVLAEIAVLALLGAPLLSRTSRPAPSLSR</sequence>
<keyword evidence="1" id="KW-0472">Membrane</keyword>
<evidence type="ECO:0000313" key="3">
    <source>
        <dbReference type="Proteomes" id="UP000820669"/>
    </source>
</evidence>
<feature type="transmembrane region" description="Helical" evidence="1">
    <location>
        <begin position="66"/>
        <end position="91"/>
    </location>
</feature>
<evidence type="ECO:0000313" key="2">
    <source>
        <dbReference type="EMBL" id="NMH99374.1"/>
    </source>
</evidence>
<feature type="transmembrane region" description="Helical" evidence="1">
    <location>
        <begin position="41"/>
        <end position="59"/>
    </location>
</feature>
<protein>
    <recommendedName>
        <fullName evidence="4">DUF4345 domain-containing protein</fullName>
    </recommendedName>
</protein>